<evidence type="ECO:0000256" key="2">
    <source>
        <dbReference type="SAM" id="Phobius"/>
    </source>
</evidence>
<reference evidence="4 5" key="1">
    <citation type="journal article" date="2016" name="Int. J. Syst. Evol. Microbiol.">
        <title>Arsenicitalea aurantiaca gen. nov., sp. nov., a new member of the family Hyphomicrobiaceae, isolated from high-arsenic sediment.</title>
        <authorList>
            <person name="Mu Y."/>
            <person name="Zhou L."/>
            <person name="Zeng X.C."/>
            <person name="Liu L."/>
            <person name="Pan Y."/>
            <person name="Chen X."/>
            <person name="Wang J."/>
            <person name="Li S."/>
            <person name="Li W.J."/>
            <person name="Wang Y."/>
        </authorList>
    </citation>
    <scope>NUCLEOTIDE SEQUENCE [LARGE SCALE GENOMIC DNA]</scope>
    <source>
        <strain evidence="4 5">42-50</strain>
    </source>
</reference>
<dbReference type="GO" id="GO:0005737">
    <property type="term" value="C:cytoplasm"/>
    <property type="evidence" value="ECO:0007669"/>
    <property type="project" value="TreeGrafter"/>
</dbReference>
<organism evidence="4 5">
    <name type="scientific">Arsenicitalea aurantiaca</name>
    <dbReference type="NCBI Taxonomy" id="1783274"/>
    <lineage>
        <taxon>Bacteria</taxon>
        <taxon>Pseudomonadati</taxon>
        <taxon>Pseudomonadota</taxon>
        <taxon>Alphaproteobacteria</taxon>
        <taxon>Hyphomicrobiales</taxon>
        <taxon>Devosiaceae</taxon>
        <taxon>Arsenicitalea</taxon>
    </lineage>
</organism>
<dbReference type="PANTHER" id="PTHR13847:SF289">
    <property type="entry name" value="GLYCINE OXIDASE"/>
    <property type="match status" value="1"/>
</dbReference>
<comment type="caution">
    <text evidence="4">The sequence shown here is derived from an EMBL/GenBank/DDBJ whole genome shotgun (WGS) entry which is preliminary data.</text>
</comment>
<dbReference type="SUPFAM" id="SSF51905">
    <property type="entry name" value="FAD/NAD(P)-binding domain"/>
    <property type="match status" value="1"/>
</dbReference>
<protein>
    <submittedName>
        <fullName evidence="4">FAD-binding oxidoreductase</fullName>
    </submittedName>
</protein>
<keyword evidence="2" id="KW-0812">Transmembrane</keyword>
<dbReference type="OrthoDB" id="9805337at2"/>
<dbReference type="Proteomes" id="UP000281547">
    <property type="component" value="Unassembled WGS sequence"/>
</dbReference>
<feature type="domain" description="FAD dependent oxidoreductase" evidence="3">
    <location>
        <begin position="19"/>
        <end position="409"/>
    </location>
</feature>
<name>A0A433X7N9_9HYPH</name>
<evidence type="ECO:0000313" key="5">
    <source>
        <dbReference type="Proteomes" id="UP000281547"/>
    </source>
</evidence>
<proteinExistence type="predicted"/>
<dbReference type="Pfam" id="PF01266">
    <property type="entry name" value="DAO"/>
    <property type="match status" value="1"/>
</dbReference>
<keyword evidence="1" id="KW-0560">Oxidoreductase</keyword>
<keyword evidence="2" id="KW-0472">Membrane</keyword>
<sequence length="430" mass="47309">MHTGPVRACRRERIWVMADVIVLGAGIVGICTAINLQRRGRQVVLVDRKTPGRETSYGNAGLIQKEGVRPYAFPREFGTLLRIAQNTSIDARYSPTALPALAPLIMQYWYNSAPERYRQIVADYAPLILSSVDTHAELIAEAGAEDLVSKDGWYRVFRSAKARDIAFAQAEDDERRYGVTNRRIDGPEMARIEPDVMIPMSGAIHWVEPWGIKDPGSLADAYVALFRKLGGVVATGDAMSLATAGKGWRVTTDAGPVEAGEAVITLGPWSRGLTRQLGYRLPLFVKRGYHMHYGTQDNKPLRHWLLDSETGYLLAPMLKGIRLTTGAEFAPLDTPGNPVQLEAAERVARQFFPLGERREPQPWMGSRPCTPDMKPVIGRAPKHGNLWFGFGHAHHGLTLGAATGKLLGQAMTGEKPYLDLAPFSAARFGS</sequence>
<dbReference type="InterPro" id="IPR036188">
    <property type="entry name" value="FAD/NAD-bd_sf"/>
</dbReference>
<dbReference type="GO" id="GO:0016491">
    <property type="term" value="F:oxidoreductase activity"/>
    <property type="evidence" value="ECO:0007669"/>
    <property type="project" value="UniProtKB-KW"/>
</dbReference>
<evidence type="ECO:0000313" key="4">
    <source>
        <dbReference type="EMBL" id="RUT30084.1"/>
    </source>
</evidence>
<keyword evidence="2" id="KW-1133">Transmembrane helix</keyword>
<evidence type="ECO:0000256" key="1">
    <source>
        <dbReference type="ARBA" id="ARBA00023002"/>
    </source>
</evidence>
<dbReference type="Gene3D" id="3.50.50.60">
    <property type="entry name" value="FAD/NAD(P)-binding domain"/>
    <property type="match status" value="2"/>
</dbReference>
<dbReference type="AlphaFoldDB" id="A0A433X7N9"/>
<dbReference type="PANTHER" id="PTHR13847">
    <property type="entry name" value="SARCOSINE DEHYDROGENASE-RELATED"/>
    <property type="match status" value="1"/>
</dbReference>
<evidence type="ECO:0000259" key="3">
    <source>
        <dbReference type="Pfam" id="PF01266"/>
    </source>
</evidence>
<dbReference type="InterPro" id="IPR006076">
    <property type="entry name" value="FAD-dep_OxRdtase"/>
</dbReference>
<feature type="transmembrane region" description="Helical" evidence="2">
    <location>
        <begin position="14"/>
        <end position="36"/>
    </location>
</feature>
<dbReference type="Gene3D" id="3.30.9.10">
    <property type="entry name" value="D-Amino Acid Oxidase, subunit A, domain 2"/>
    <property type="match status" value="1"/>
</dbReference>
<dbReference type="EMBL" id="RZNJ01000004">
    <property type="protein sequence ID" value="RUT30084.1"/>
    <property type="molecule type" value="Genomic_DNA"/>
</dbReference>
<keyword evidence="5" id="KW-1185">Reference proteome</keyword>
<gene>
    <name evidence="4" type="ORF">EMQ25_12200</name>
</gene>
<accession>A0A433X7N9</accession>
<dbReference type="SUPFAM" id="SSF54373">
    <property type="entry name" value="FAD-linked reductases, C-terminal domain"/>
    <property type="match status" value="1"/>
</dbReference>